<evidence type="ECO:0000256" key="2">
    <source>
        <dbReference type="ARBA" id="ARBA00022723"/>
    </source>
</evidence>
<evidence type="ECO:0000313" key="8">
    <source>
        <dbReference type="Proteomes" id="UP000824219"/>
    </source>
</evidence>
<dbReference type="CDD" id="cd00213">
    <property type="entry name" value="S-100"/>
    <property type="match status" value="1"/>
</dbReference>
<evidence type="ECO:0000313" key="7">
    <source>
        <dbReference type="EMBL" id="KAG7318905.1"/>
    </source>
</evidence>
<dbReference type="GO" id="GO:0046914">
    <property type="term" value="F:transition metal ion binding"/>
    <property type="evidence" value="ECO:0007669"/>
    <property type="project" value="InterPro"/>
</dbReference>
<dbReference type="EMBL" id="JAHKSW010000021">
    <property type="protein sequence ID" value="KAG7318905.1"/>
    <property type="molecule type" value="Genomic_DNA"/>
</dbReference>
<dbReference type="PROSITE" id="PS00303">
    <property type="entry name" value="S100_CABP"/>
    <property type="match status" value="1"/>
</dbReference>
<dbReference type="PROSITE" id="PS00018">
    <property type="entry name" value="EF_HAND_1"/>
    <property type="match status" value="1"/>
</dbReference>
<dbReference type="InterPro" id="IPR001751">
    <property type="entry name" value="S100/CaBP7/8-like_CS"/>
</dbReference>
<dbReference type="Pfam" id="PF01023">
    <property type="entry name" value="S_100"/>
    <property type="match status" value="1"/>
</dbReference>
<sequence length="119" mass="13807">MFAGVVSASRKDVLYSGAKTRIFSSRTMLSDLEKAMLTIVQIFHKYSRHKCKLKKADLKLLINNEMSQFIMKIQDRDTLDMLFSDLDQNRDREIDFQEFIPLIAMVTSACNDLFMGVHH</sequence>
<reference evidence="7 8" key="1">
    <citation type="submission" date="2021-06" db="EMBL/GenBank/DDBJ databases">
        <title>Chromosome-level genome assembly of the red-tail catfish (Hemibagrus wyckioides).</title>
        <authorList>
            <person name="Shao F."/>
        </authorList>
    </citation>
    <scope>NUCLEOTIDE SEQUENCE [LARGE SCALE GENOMIC DNA]</scope>
    <source>
        <strain evidence="7">EC202008001</strain>
        <tissue evidence="7">Blood</tissue>
    </source>
</reference>
<keyword evidence="4 5" id="KW-0106">Calcium</keyword>
<dbReference type="InterPro" id="IPR002048">
    <property type="entry name" value="EF_hand_dom"/>
</dbReference>
<comment type="similarity">
    <text evidence="1 5">Belongs to the S-100 family.</text>
</comment>
<dbReference type="InterPro" id="IPR011992">
    <property type="entry name" value="EF-hand-dom_pair"/>
</dbReference>
<dbReference type="GO" id="GO:0005737">
    <property type="term" value="C:cytoplasm"/>
    <property type="evidence" value="ECO:0007669"/>
    <property type="project" value="TreeGrafter"/>
</dbReference>
<comment type="caution">
    <text evidence="7">The sequence shown here is derived from an EMBL/GenBank/DDBJ whole genome shotgun (WGS) entry which is preliminary data.</text>
</comment>
<dbReference type="SUPFAM" id="SSF47473">
    <property type="entry name" value="EF-hand"/>
    <property type="match status" value="1"/>
</dbReference>
<dbReference type="GO" id="GO:0048306">
    <property type="term" value="F:calcium-dependent protein binding"/>
    <property type="evidence" value="ECO:0007669"/>
    <property type="project" value="TreeGrafter"/>
</dbReference>
<proteinExistence type="inferred from homology"/>
<dbReference type="GO" id="GO:0005634">
    <property type="term" value="C:nucleus"/>
    <property type="evidence" value="ECO:0007669"/>
    <property type="project" value="TreeGrafter"/>
</dbReference>
<dbReference type="GO" id="GO:0043123">
    <property type="term" value="P:positive regulation of canonical NF-kappaB signal transduction"/>
    <property type="evidence" value="ECO:0007669"/>
    <property type="project" value="TreeGrafter"/>
</dbReference>
<dbReference type="InterPro" id="IPR013787">
    <property type="entry name" value="S100_Ca-bd_sub"/>
</dbReference>
<name>A0A9D3SCS7_9TELE</name>
<evidence type="ECO:0000256" key="4">
    <source>
        <dbReference type="ARBA" id="ARBA00022837"/>
    </source>
</evidence>
<dbReference type="SMART" id="SM00054">
    <property type="entry name" value="EFh"/>
    <property type="match status" value="1"/>
</dbReference>
<dbReference type="GO" id="GO:0008284">
    <property type="term" value="P:positive regulation of cell population proliferation"/>
    <property type="evidence" value="ECO:0007669"/>
    <property type="project" value="TreeGrafter"/>
</dbReference>
<evidence type="ECO:0000259" key="6">
    <source>
        <dbReference type="PROSITE" id="PS50222"/>
    </source>
</evidence>
<dbReference type="PANTHER" id="PTHR11639:SF142">
    <property type="entry name" value="PROTEIN S100-B"/>
    <property type="match status" value="1"/>
</dbReference>
<evidence type="ECO:0000256" key="5">
    <source>
        <dbReference type="RuleBase" id="RU361184"/>
    </source>
</evidence>
<keyword evidence="3" id="KW-0677">Repeat</keyword>
<dbReference type="InterPro" id="IPR018247">
    <property type="entry name" value="EF_Hand_1_Ca_BS"/>
</dbReference>
<dbReference type="SMART" id="SM01394">
    <property type="entry name" value="S_100"/>
    <property type="match status" value="1"/>
</dbReference>
<feature type="domain" description="EF-hand" evidence="6">
    <location>
        <begin position="74"/>
        <end position="109"/>
    </location>
</feature>
<organism evidence="7 8">
    <name type="scientific">Hemibagrus wyckioides</name>
    <dbReference type="NCBI Taxonomy" id="337641"/>
    <lineage>
        <taxon>Eukaryota</taxon>
        <taxon>Metazoa</taxon>
        <taxon>Chordata</taxon>
        <taxon>Craniata</taxon>
        <taxon>Vertebrata</taxon>
        <taxon>Euteleostomi</taxon>
        <taxon>Actinopterygii</taxon>
        <taxon>Neopterygii</taxon>
        <taxon>Teleostei</taxon>
        <taxon>Ostariophysi</taxon>
        <taxon>Siluriformes</taxon>
        <taxon>Bagridae</taxon>
        <taxon>Hemibagrus</taxon>
    </lineage>
</organism>
<evidence type="ECO:0000256" key="3">
    <source>
        <dbReference type="ARBA" id="ARBA00022737"/>
    </source>
</evidence>
<dbReference type="GO" id="GO:0005615">
    <property type="term" value="C:extracellular space"/>
    <property type="evidence" value="ECO:0007669"/>
    <property type="project" value="TreeGrafter"/>
</dbReference>
<accession>A0A9D3SCS7</accession>
<keyword evidence="2 5" id="KW-0479">Metal-binding</keyword>
<evidence type="ECO:0000256" key="1">
    <source>
        <dbReference type="ARBA" id="ARBA00007323"/>
    </source>
</evidence>
<dbReference type="GO" id="GO:0005509">
    <property type="term" value="F:calcium ion binding"/>
    <property type="evidence" value="ECO:0007669"/>
    <property type="project" value="InterPro"/>
</dbReference>
<dbReference type="PANTHER" id="PTHR11639">
    <property type="entry name" value="S100 CALCIUM-BINDING PROTEIN"/>
    <property type="match status" value="1"/>
</dbReference>
<dbReference type="OrthoDB" id="26525at2759"/>
<dbReference type="GO" id="GO:0044548">
    <property type="term" value="F:S100 protein binding"/>
    <property type="evidence" value="ECO:0007669"/>
    <property type="project" value="TreeGrafter"/>
</dbReference>
<dbReference type="GO" id="GO:0050786">
    <property type="term" value="F:RAGE receptor binding"/>
    <property type="evidence" value="ECO:0007669"/>
    <property type="project" value="TreeGrafter"/>
</dbReference>
<dbReference type="Gene3D" id="1.10.238.10">
    <property type="entry name" value="EF-hand"/>
    <property type="match status" value="1"/>
</dbReference>
<dbReference type="Proteomes" id="UP000824219">
    <property type="component" value="Linkage Group LG21"/>
</dbReference>
<protein>
    <recommendedName>
        <fullName evidence="5">Protein S100</fullName>
    </recommendedName>
    <alternativeName>
        <fullName evidence="5">S100 calcium-binding protein</fullName>
    </alternativeName>
</protein>
<dbReference type="PROSITE" id="PS50222">
    <property type="entry name" value="EF_HAND_2"/>
    <property type="match status" value="1"/>
</dbReference>
<dbReference type="InterPro" id="IPR034325">
    <property type="entry name" value="S-100_dom"/>
</dbReference>
<dbReference type="AlphaFoldDB" id="A0A9D3SCS7"/>
<gene>
    <name evidence="7" type="ORF">KOW79_017379</name>
</gene>
<keyword evidence="8" id="KW-1185">Reference proteome</keyword>